<feature type="transmembrane region" description="Helical" evidence="11">
    <location>
        <begin position="369"/>
        <end position="391"/>
    </location>
</feature>
<reference evidence="14 15" key="1">
    <citation type="journal article" date="2012" name="Appl. Environ. Microbiol.">
        <title>Short-read sequencing for genomic analysis of the brown rot fungus Fibroporia radiculosa.</title>
        <authorList>
            <person name="Tang J.D."/>
            <person name="Perkins A.D."/>
            <person name="Sonstegard T.S."/>
            <person name="Schroeder S.G."/>
            <person name="Burgess S.C."/>
            <person name="Diehl S.V."/>
        </authorList>
    </citation>
    <scope>NUCLEOTIDE SEQUENCE [LARGE SCALE GENOMIC DNA]</scope>
    <source>
        <strain evidence="14 15">TFFH 294</strain>
    </source>
</reference>
<dbReference type="InParanoid" id="J4HSC2"/>
<dbReference type="SMART" id="SM00382">
    <property type="entry name" value="AAA"/>
    <property type="match status" value="2"/>
</dbReference>
<dbReference type="InterPro" id="IPR036640">
    <property type="entry name" value="ABC1_TM_sf"/>
</dbReference>
<feature type="domain" description="ABC transporter" evidence="12">
    <location>
        <begin position="728"/>
        <end position="971"/>
    </location>
</feature>
<dbReference type="InterPro" id="IPR050173">
    <property type="entry name" value="ABC_transporter_C-like"/>
</dbReference>
<feature type="compositionally biased region" description="Basic and acidic residues" evidence="10">
    <location>
        <begin position="460"/>
        <end position="495"/>
    </location>
</feature>
<keyword evidence="15" id="KW-1185">Reference proteome</keyword>
<accession>J4HSC2</accession>
<evidence type="ECO:0008006" key="16">
    <source>
        <dbReference type="Google" id="ProtNLM"/>
    </source>
</evidence>
<feature type="transmembrane region" description="Helical" evidence="11">
    <location>
        <begin position="534"/>
        <end position="557"/>
    </location>
</feature>
<dbReference type="CDD" id="cd18604">
    <property type="entry name" value="ABC_6TM_VMR1_D2_like"/>
    <property type="match status" value="1"/>
</dbReference>
<dbReference type="GO" id="GO:0016887">
    <property type="term" value="F:ATP hydrolysis activity"/>
    <property type="evidence" value="ECO:0007669"/>
    <property type="project" value="InterPro"/>
</dbReference>
<keyword evidence="6" id="KW-0067">ATP-binding</keyword>
<dbReference type="FunCoup" id="J4HSC2">
    <property type="interactions" value="37"/>
</dbReference>
<dbReference type="EMBL" id="HE796904">
    <property type="protein sequence ID" value="CCL98867.1"/>
    <property type="molecule type" value="Genomic_DNA"/>
</dbReference>
<feature type="transmembrane region" description="Helical" evidence="11">
    <location>
        <begin position="1070"/>
        <end position="1096"/>
    </location>
</feature>
<evidence type="ECO:0000259" key="13">
    <source>
        <dbReference type="PROSITE" id="PS50929"/>
    </source>
</evidence>
<feature type="transmembrane region" description="Helical" evidence="11">
    <location>
        <begin position="328"/>
        <end position="349"/>
    </location>
</feature>
<keyword evidence="8 11" id="KW-0472">Membrane</keyword>
<feature type="transmembrane region" description="Helical" evidence="11">
    <location>
        <begin position="1027"/>
        <end position="1050"/>
    </location>
</feature>
<dbReference type="Pfam" id="PF00664">
    <property type="entry name" value="ABC_membrane"/>
    <property type="match status" value="2"/>
</dbReference>
<feature type="coiled-coil region" evidence="9">
    <location>
        <begin position="969"/>
        <end position="996"/>
    </location>
</feature>
<keyword evidence="5" id="KW-0547">Nucleotide-binding</keyword>
<feature type="region of interest" description="Disordered" evidence="10">
    <location>
        <begin position="443"/>
        <end position="496"/>
    </location>
</feature>
<dbReference type="GeneID" id="24093778"/>
<dbReference type="FunFam" id="3.40.50.300:FF:000838">
    <property type="entry name" value="ABC multidrug transporter (Eurofung)"/>
    <property type="match status" value="1"/>
</dbReference>
<dbReference type="InterPro" id="IPR003593">
    <property type="entry name" value="AAA+_ATPase"/>
</dbReference>
<evidence type="ECO:0000256" key="10">
    <source>
        <dbReference type="SAM" id="MobiDB-lite"/>
    </source>
</evidence>
<dbReference type="SUPFAM" id="SSF52540">
    <property type="entry name" value="P-loop containing nucleoside triphosphate hydrolases"/>
    <property type="match status" value="2"/>
</dbReference>
<dbReference type="InterPro" id="IPR003439">
    <property type="entry name" value="ABC_transporter-like_ATP-bd"/>
</dbReference>
<evidence type="ECO:0000256" key="3">
    <source>
        <dbReference type="ARBA" id="ARBA00022692"/>
    </source>
</evidence>
<evidence type="ECO:0000313" key="15">
    <source>
        <dbReference type="Proteomes" id="UP000006352"/>
    </source>
</evidence>
<evidence type="ECO:0000256" key="7">
    <source>
        <dbReference type="ARBA" id="ARBA00022989"/>
    </source>
</evidence>
<dbReference type="PROSITE" id="PS50929">
    <property type="entry name" value="ABC_TM1F"/>
    <property type="match status" value="2"/>
</dbReference>
<dbReference type="PROSITE" id="PS50893">
    <property type="entry name" value="ABC_TRANSPORTER_2"/>
    <property type="match status" value="2"/>
</dbReference>
<keyword evidence="4" id="KW-0677">Repeat</keyword>
<feature type="transmembrane region" description="Helical" evidence="11">
    <location>
        <begin position="148"/>
        <end position="169"/>
    </location>
</feature>
<feature type="domain" description="ABC transmembrane type-1" evidence="13">
    <location>
        <begin position="1031"/>
        <end position="1302"/>
    </location>
</feature>
<feature type="transmembrane region" description="Helical" evidence="11">
    <location>
        <begin position="48"/>
        <end position="68"/>
    </location>
</feature>
<dbReference type="OrthoDB" id="6500128at2759"/>
<organism evidence="14 15">
    <name type="scientific">Fibroporia radiculosa</name>
    <dbReference type="NCBI Taxonomy" id="599839"/>
    <lineage>
        <taxon>Eukaryota</taxon>
        <taxon>Fungi</taxon>
        <taxon>Dikarya</taxon>
        <taxon>Basidiomycota</taxon>
        <taxon>Agaricomycotina</taxon>
        <taxon>Agaricomycetes</taxon>
        <taxon>Polyporales</taxon>
        <taxon>Fibroporiaceae</taxon>
        <taxon>Fibroporia</taxon>
    </lineage>
</organism>
<dbReference type="GO" id="GO:0016020">
    <property type="term" value="C:membrane"/>
    <property type="evidence" value="ECO:0007669"/>
    <property type="project" value="UniProtKB-SubCell"/>
</dbReference>
<dbReference type="STRING" id="599839.J4HSC2"/>
<protein>
    <recommendedName>
        <fullName evidence="16">ATP-binding cassette transporter</fullName>
    </recommendedName>
</protein>
<dbReference type="Gene3D" id="3.40.50.300">
    <property type="entry name" value="P-loop containing nucleotide triphosphate hydrolases"/>
    <property type="match status" value="2"/>
</dbReference>
<evidence type="ECO:0000313" key="14">
    <source>
        <dbReference type="EMBL" id="CCL98867.1"/>
    </source>
</evidence>
<dbReference type="InterPro" id="IPR027417">
    <property type="entry name" value="P-loop_NTPase"/>
</dbReference>
<dbReference type="Pfam" id="PF00005">
    <property type="entry name" value="ABC_tran"/>
    <property type="match status" value="2"/>
</dbReference>
<evidence type="ECO:0000256" key="5">
    <source>
        <dbReference type="ARBA" id="ARBA00022741"/>
    </source>
</evidence>
<feature type="transmembrane region" description="Helical" evidence="11">
    <location>
        <begin position="630"/>
        <end position="649"/>
    </location>
</feature>
<evidence type="ECO:0000259" key="12">
    <source>
        <dbReference type="PROSITE" id="PS50893"/>
    </source>
</evidence>
<feature type="transmembrane region" description="Helical" evidence="11">
    <location>
        <begin position="1161"/>
        <end position="1185"/>
    </location>
</feature>
<dbReference type="PANTHER" id="PTHR24223">
    <property type="entry name" value="ATP-BINDING CASSETTE SUB-FAMILY C"/>
    <property type="match status" value="1"/>
</dbReference>
<sequence length="1604" mass="176955">MPAWTVAGRSNSSYSSSQIVLAPAEDAGTLLSLYSTHDGPKNMFLDSLAFPSYAAAWSIIALLLQLGLQRLFAKLGATRSAPSREGANEAEVARVGIGASSIVSQPGDRLRLALNIVRFLACLALFGMSAFSAYSASRKEDLVTSGPWLHLGLCGTYAYASILALVPVLMRSAPPLFVSWHRALVLLSAWVTYIYRDIWPLGTSTLSPLDTAEGVFLWGKLTSLTIAAVLVPLIAPRRYVPLDPKNPSPPAPEQTASILSLLLYSFLDKTVFEAYRMSHYPFERLPPLADHDSALNLVKNSFPELDPLQTKKDRHIFWGLLKVFRTDITAMVIALLTQMFSRFAAPLGIKNLLAYVESRDQDTFVRPWVWILFLLIGPALFVIFESMYTFLWTRMLVRLEAVITQLVFEHALRMRVKADVSDTPTTVTTTPDSASVAEIDGVGLTPTEGQSTSSTLAADADSKMGKQKDKDDAQPRTKQSSSERDKDDNGGEKSKNVAGRINNLITTDLAALALGQVALYLVVRIPLELALCVWFLYTILGVSAFAGMAVIVIAFPVPGAVASKIRKVEAAKMQKTDARVQSVTESLGVIRMIKLFGWEPRLTQQLTEKREAELKLVKWAQLWNVINNDLNYTIPLLTMVVTFVTYTIVMKQKLSASIVFSSMTVFDMFSNQLRMIFTFVPDVMRTRVALDRINEFMQKTELLDQFTERSSIMAELIQSNAVEDSEFIGFRNAWFTWTDETNNTSTPAAPRRKFTLRIEDELRFQRGSINIIVGPTGSGKTSLLMALLGEMHYMPSGPDSLYNLPRERGVAFAAQESWIQNETIRDNILFGSPYDEERLNKVLDQCGLKQDLELFEAGDLTESKLDSPLVTSGGQKARVTLARAVYSSAEILILDDVLAALDVHTARWIVEKCFKGDLIRGRTVLLVTHNVAMASPISDFVVSVAGGRISSQGTLSSALEKDKTLAAELANENEIIGKVEQNIKQTEEELAKTAAGKLIVEEEISEGHVSWAAMKLYLGSLGGEDRVLFWVTCAVALAITEVTDGLQVWFLGYWARQYEERNSSEVSVPFYVSIYSAITVVSALGFFTWSTVFVLGTLRASRQIHKELISSLFGTTLRWLDRTPTSRVLTRCTQDIDAIDGVLSRCLSALLNTSATMSVRLAAVVISSPVFVFPGIIIATVGRWIGQIYMKAQLSVKRERSNARAPVLGHFGAAFAGLVSIRAYGAQDHFRKGSRTRIDKYTRASITFYNLNRWIAIRIDMLAAVFTSTLAAYLVYGGSTASKTGFALNMAASFGGMILFWIRIYNRFEVYGNSLERIQQYIEIEQEPKPTESGAPPAYWPASGDLRVENLSARYSSDGPRVLEDVSFEIKSGERVGIVGRTGSGKSSLTLALLRCIVTEGKVYYDGIPTDSLNLDALRSHITIIPQVPELLSGTLRQNLDPFEQYDDIVLNDALRSAGLFALQSDTEEGCINLDSQISNGGGNLSVGQRQILALARAIVRQSKLLILDEATSAIDYATDAIIQESLRKELNNGVTLLTVAHRLQTIMDADRIMVLDAGRIVEFGKPYELLQKEAGRLRALVDESGDKDRLYAMASESSSPAVL</sequence>
<keyword evidence="3 11" id="KW-0812">Transmembrane</keyword>
<dbReference type="Proteomes" id="UP000006352">
    <property type="component" value="Unassembled WGS sequence"/>
</dbReference>
<feature type="domain" description="ABC transporter" evidence="12">
    <location>
        <begin position="1346"/>
        <end position="1583"/>
    </location>
</feature>
<evidence type="ECO:0000256" key="11">
    <source>
        <dbReference type="SAM" id="Phobius"/>
    </source>
</evidence>
<feature type="transmembrane region" description="Helical" evidence="11">
    <location>
        <begin position="1255"/>
        <end position="1274"/>
    </location>
</feature>
<feature type="transmembrane region" description="Helical" evidence="11">
    <location>
        <begin position="215"/>
        <end position="235"/>
    </location>
</feature>
<dbReference type="CDD" id="cd03250">
    <property type="entry name" value="ABCC_MRP_domain1"/>
    <property type="match status" value="1"/>
</dbReference>
<feature type="transmembrane region" description="Helical" evidence="11">
    <location>
        <begin position="1286"/>
        <end position="1305"/>
    </location>
</feature>
<dbReference type="GO" id="GO:0140359">
    <property type="term" value="F:ABC-type transporter activity"/>
    <property type="evidence" value="ECO:0007669"/>
    <property type="project" value="InterPro"/>
</dbReference>
<dbReference type="RefSeq" id="XP_012178150.1">
    <property type="nucleotide sequence ID" value="XM_012322760.1"/>
</dbReference>
<dbReference type="SUPFAM" id="SSF90123">
    <property type="entry name" value="ABC transporter transmembrane region"/>
    <property type="match status" value="2"/>
</dbReference>
<comment type="subcellular location">
    <subcellularLocation>
        <location evidence="1">Membrane</location>
        <topology evidence="1">Multi-pass membrane protein</topology>
    </subcellularLocation>
</comment>
<feature type="domain" description="ABC transmembrane type-1" evidence="13">
    <location>
        <begin position="330"/>
        <end position="685"/>
    </location>
</feature>
<dbReference type="FunFam" id="1.20.1560.10:FF:000013">
    <property type="entry name" value="ABC transporter C family member 2"/>
    <property type="match status" value="1"/>
</dbReference>
<evidence type="ECO:0000256" key="4">
    <source>
        <dbReference type="ARBA" id="ARBA00022737"/>
    </source>
</evidence>
<keyword evidence="9" id="KW-0175">Coiled coil</keyword>
<evidence type="ECO:0000256" key="1">
    <source>
        <dbReference type="ARBA" id="ARBA00004141"/>
    </source>
</evidence>
<proteinExistence type="predicted"/>
<evidence type="ECO:0000256" key="8">
    <source>
        <dbReference type="ARBA" id="ARBA00023136"/>
    </source>
</evidence>
<evidence type="ECO:0000256" key="6">
    <source>
        <dbReference type="ARBA" id="ARBA00022840"/>
    </source>
</evidence>
<dbReference type="PANTHER" id="PTHR24223:SF356">
    <property type="entry name" value="ATP-BINDING CASSETTE TRANSPORTER ABC4"/>
    <property type="match status" value="1"/>
</dbReference>
<gene>
    <name evidence="14" type="ORF">FIBRA_00874</name>
</gene>
<dbReference type="Gene3D" id="1.20.1560.10">
    <property type="entry name" value="ABC transporter type 1, transmembrane domain"/>
    <property type="match status" value="2"/>
</dbReference>
<keyword evidence="2" id="KW-0813">Transport</keyword>
<keyword evidence="7 11" id="KW-1133">Transmembrane helix</keyword>
<dbReference type="CDD" id="cd18596">
    <property type="entry name" value="ABC_6TM_VMR1_D1_like"/>
    <property type="match status" value="1"/>
</dbReference>
<dbReference type="CDD" id="cd03244">
    <property type="entry name" value="ABCC_MRP_domain2"/>
    <property type="match status" value="1"/>
</dbReference>
<feature type="transmembrane region" description="Helical" evidence="11">
    <location>
        <begin position="176"/>
        <end position="195"/>
    </location>
</feature>
<dbReference type="GO" id="GO:0005524">
    <property type="term" value="F:ATP binding"/>
    <property type="evidence" value="ECO:0007669"/>
    <property type="project" value="UniProtKB-KW"/>
</dbReference>
<feature type="transmembrane region" description="Helical" evidence="11">
    <location>
        <begin position="116"/>
        <end position="136"/>
    </location>
</feature>
<dbReference type="InterPro" id="IPR011527">
    <property type="entry name" value="ABC1_TM_dom"/>
</dbReference>
<feature type="transmembrane region" description="Helical" evidence="11">
    <location>
        <begin position="501"/>
        <end position="522"/>
    </location>
</feature>
<feature type="transmembrane region" description="Helical" evidence="11">
    <location>
        <begin position="1205"/>
        <end position="1225"/>
    </location>
</feature>
<dbReference type="HOGENOM" id="CLU_000604_27_6_1"/>
<name>J4HSC2_9APHY</name>
<evidence type="ECO:0000256" key="9">
    <source>
        <dbReference type="SAM" id="Coils"/>
    </source>
</evidence>
<evidence type="ECO:0000256" key="2">
    <source>
        <dbReference type="ARBA" id="ARBA00022448"/>
    </source>
</evidence>